<dbReference type="EMBL" id="SDEE01000523">
    <property type="protein sequence ID" value="RXW15692.1"/>
    <property type="molecule type" value="Genomic_DNA"/>
</dbReference>
<sequence length="374" mass="40164">MSTTPAGIALLGAGIFAKEAYLPALASLGDAAPPLKAVYSRSETSAKALVVAASEVLKLTQPPSIYYDSDNDSSVNLAALLARDDITAVVVALPITTQPGIIVKALEAGKHVLSEKPVAPDVKQGLELIRQFDEKYKPKGLFWRVAENFEAEPGIQAAAKAIRDGKIGNVIFFKAVAVNYVNKESKWYKTPWRTVPDYQGGFLLDGGVHTIAVLRTILPNPLTHLSAFASLNKDYLKPHDTINAIVKSDERFHGTVELTWGFPTNTKPQTDGFVVTGSKGWMSINHLWSPPVVKVVIKSITEAEDGKEEVVEEVIEETGRGVEFELRSFFDAIAGRDDGLGLGDPSAALVDVAVIQAALNSHGNLVALDQLLAA</sequence>
<dbReference type="GO" id="GO:0000166">
    <property type="term" value="F:nucleotide binding"/>
    <property type="evidence" value="ECO:0007669"/>
    <property type="project" value="InterPro"/>
</dbReference>
<dbReference type="OrthoDB" id="64915at2759"/>
<comment type="caution">
    <text evidence="4">The sequence shown here is derived from an EMBL/GenBank/DDBJ whole genome shotgun (WGS) entry which is preliminary data.</text>
</comment>
<evidence type="ECO:0008006" key="6">
    <source>
        <dbReference type="Google" id="ProtNLM"/>
    </source>
</evidence>
<dbReference type="InterPro" id="IPR036291">
    <property type="entry name" value="NAD(P)-bd_dom_sf"/>
</dbReference>
<dbReference type="Pfam" id="PF01408">
    <property type="entry name" value="GFO_IDH_MocA"/>
    <property type="match status" value="1"/>
</dbReference>
<dbReference type="InterPro" id="IPR055170">
    <property type="entry name" value="GFO_IDH_MocA-like_dom"/>
</dbReference>
<dbReference type="Gene3D" id="3.40.50.720">
    <property type="entry name" value="NAD(P)-binding Rossmann-like Domain"/>
    <property type="match status" value="1"/>
</dbReference>
<gene>
    <name evidence="4" type="ORF">EST38_g10170</name>
</gene>
<protein>
    <recommendedName>
        <fullName evidence="6">Oxidoreductase family protein</fullName>
    </recommendedName>
</protein>
<organism evidence="4 5">
    <name type="scientific">Candolleomyces aberdarensis</name>
    <dbReference type="NCBI Taxonomy" id="2316362"/>
    <lineage>
        <taxon>Eukaryota</taxon>
        <taxon>Fungi</taxon>
        <taxon>Dikarya</taxon>
        <taxon>Basidiomycota</taxon>
        <taxon>Agaricomycotina</taxon>
        <taxon>Agaricomycetes</taxon>
        <taxon>Agaricomycetidae</taxon>
        <taxon>Agaricales</taxon>
        <taxon>Agaricineae</taxon>
        <taxon>Psathyrellaceae</taxon>
        <taxon>Candolleomyces</taxon>
    </lineage>
</organism>
<dbReference type="SUPFAM" id="SSF51735">
    <property type="entry name" value="NAD(P)-binding Rossmann-fold domains"/>
    <property type="match status" value="1"/>
</dbReference>
<dbReference type="GO" id="GO:0005737">
    <property type="term" value="C:cytoplasm"/>
    <property type="evidence" value="ECO:0007669"/>
    <property type="project" value="TreeGrafter"/>
</dbReference>
<name>A0A4Q2D9T9_9AGAR</name>
<feature type="domain" description="Gfo/Idh/MocA-like oxidoreductase N-terminal" evidence="2">
    <location>
        <begin position="8"/>
        <end position="135"/>
    </location>
</feature>
<dbReference type="Pfam" id="PF22725">
    <property type="entry name" value="GFO_IDH_MocA_C3"/>
    <property type="match status" value="1"/>
</dbReference>
<dbReference type="AlphaFoldDB" id="A0A4Q2D9T9"/>
<comment type="similarity">
    <text evidence="1">Belongs to the Gfo/Idh/MocA family.</text>
</comment>
<evidence type="ECO:0000313" key="5">
    <source>
        <dbReference type="Proteomes" id="UP000290288"/>
    </source>
</evidence>
<evidence type="ECO:0000259" key="2">
    <source>
        <dbReference type="Pfam" id="PF01408"/>
    </source>
</evidence>
<evidence type="ECO:0000256" key="1">
    <source>
        <dbReference type="ARBA" id="ARBA00010928"/>
    </source>
</evidence>
<accession>A0A4Q2D9T9</accession>
<dbReference type="GO" id="GO:0006740">
    <property type="term" value="P:NADPH regeneration"/>
    <property type="evidence" value="ECO:0007669"/>
    <property type="project" value="TreeGrafter"/>
</dbReference>
<dbReference type="Gene3D" id="3.30.360.10">
    <property type="entry name" value="Dihydrodipicolinate Reductase, domain 2"/>
    <property type="match status" value="1"/>
</dbReference>
<evidence type="ECO:0000313" key="4">
    <source>
        <dbReference type="EMBL" id="RXW15692.1"/>
    </source>
</evidence>
<reference evidence="4 5" key="1">
    <citation type="submission" date="2019-01" db="EMBL/GenBank/DDBJ databases">
        <title>Draft genome sequence of Psathyrella aberdarensis IHI B618.</title>
        <authorList>
            <person name="Buettner E."/>
            <person name="Kellner H."/>
        </authorList>
    </citation>
    <scope>NUCLEOTIDE SEQUENCE [LARGE SCALE GENOMIC DNA]</scope>
    <source>
        <strain evidence="4 5">IHI B618</strain>
    </source>
</reference>
<dbReference type="InterPro" id="IPR000683">
    <property type="entry name" value="Gfo/Idh/MocA-like_OxRdtase_N"/>
</dbReference>
<dbReference type="STRING" id="2316362.A0A4Q2D9T9"/>
<dbReference type="Proteomes" id="UP000290288">
    <property type="component" value="Unassembled WGS sequence"/>
</dbReference>
<proteinExistence type="inferred from homology"/>
<dbReference type="PANTHER" id="PTHR42840:SF5">
    <property type="entry name" value="NAD(P)-BINDING ROSSMANN-FOLD SUPERFAMILY PROTEIN"/>
    <property type="match status" value="1"/>
</dbReference>
<dbReference type="GO" id="GO:0016491">
    <property type="term" value="F:oxidoreductase activity"/>
    <property type="evidence" value="ECO:0007669"/>
    <property type="project" value="TreeGrafter"/>
</dbReference>
<dbReference type="PANTHER" id="PTHR42840">
    <property type="entry name" value="NAD(P)-BINDING ROSSMANN-FOLD SUPERFAMILY PROTEIN-RELATED"/>
    <property type="match status" value="1"/>
</dbReference>
<evidence type="ECO:0000259" key="3">
    <source>
        <dbReference type="Pfam" id="PF22725"/>
    </source>
</evidence>
<feature type="domain" description="GFO/IDH/MocA-like oxidoreductase" evidence="3">
    <location>
        <begin position="155"/>
        <end position="282"/>
    </location>
</feature>
<keyword evidence="5" id="KW-1185">Reference proteome</keyword>
<dbReference type="SUPFAM" id="SSF55347">
    <property type="entry name" value="Glyceraldehyde-3-phosphate dehydrogenase-like, C-terminal domain"/>
    <property type="match status" value="1"/>
</dbReference>